<dbReference type="PIRSF" id="PIRSF000858">
    <property type="entry name" value="SCOT-t"/>
    <property type="match status" value="1"/>
</dbReference>
<gene>
    <name evidence="5" type="ORF">CHR53_26320</name>
</gene>
<name>A0A3Q9QYB6_9BACI</name>
<dbReference type="GO" id="GO:0008410">
    <property type="term" value="F:CoA-transferase activity"/>
    <property type="evidence" value="ECO:0007669"/>
    <property type="project" value="InterPro"/>
</dbReference>
<dbReference type="GO" id="GO:0046952">
    <property type="term" value="P:ketone body catabolic process"/>
    <property type="evidence" value="ECO:0007669"/>
    <property type="project" value="InterPro"/>
</dbReference>
<comment type="similarity">
    <text evidence="1 3">Belongs to the 3-oxoacid CoA-transferase family.</text>
</comment>
<dbReference type="PANTHER" id="PTHR43293:SF1">
    <property type="entry name" value="ACETATE COA-TRANSFERASE YDIF"/>
    <property type="match status" value="1"/>
</dbReference>
<keyword evidence="2 3" id="KW-0808">Transferase</keyword>
<feature type="active site" description="5-glutamyl coenzyme A thioester intermediate" evidence="4">
    <location>
        <position position="331"/>
    </location>
</feature>
<dbReference type="RefSeq" id="WP_127489212.1">
    <property type="nucleotide sequence ID" value="NZ_CP022572.1"/>
</dbReference>
<evidence type="ECO:0000313" key="5">
    <source>
        <dbReference type="EMBL" id="AZU64461.1"/>
    </source>
</evidence>
<evidence type="ECO:0000256" key="3">
    <source>
        <dbReference type="PIRNR" id="PIRNR000858"/>
    </source>
</evidence>
<dbReference type="SMART" id="SM00882">
    <property type="entry name" value="CoA_trans"/>
    <property type="match status" value="1"/>
</dbReference>
<proteinExistence type="inferred from homology"/>
<dbReference type="OrthoDB" id="9805230at2"/>
<evidence type="ECO:0000256" key="2">
    <source>
        <dbReference type="ARBA" id="ARBA00022679"/>
    </source>
</evidence>
<dbReference type="AlphaFoldDB" id="A0A3Q9QYB6"/>
<dbReference type="InterPro" id="IPR004165">
    <property type="entry name" value="CoA_trans_fam_I"/>
</dbReference>
<evidence type="ECO:0000256" key="1">
    <source>
        <dbReference type="ARBA" id="ARBA00007154"/>
    </source>
</evidence>
<evidence type="ECO:0000313" key="6">
    <source>
        <dbReference type="Proteomes" id="UP000282892"/>
    </source>
</evidence>
<sequence length="532" mass="58349">MTRKVKLSTAAEVAKSIRNDSVILTTGFSLIGVAEEIYQKIEECFLSTGSPRDLTFVHSAGQSDTVRGMEHLAHSPLLKRIIGSHWGMSPRLESLITKNEIEAFCLPMGQIISMYKAAASGKPGVLSKVGLSTFIDPRIEGGKMNRKSIDSGAKVVHYIKIGEDDFLFYPSLKFDLYIGRGTSVDEAGNITMEDECAKLEVMSAVQAVKASGGRVIFQVKRVVKKNSLNPKDVVVPGIFVDEIVICENPYENHRMTSSKYYDPVFSGELREPQNRNHKVSELQTKKLIGRRAIMELNEGDVVNLGVGIPGDSVGMIIEEEGMDNQITLSVELGTIGGITVGGNDFGITKNAEAIIDKSQQFDYYNGCGVDVTFMGAAEIDLEGNVNVSKFGHRSPGCGGFIDITQSAKKLVFCSTFTSGGLDLDIVDGEIRIKREGKFNKFVNRVQQITFNGKLASKYKQKVIFVTERAVFTLGEDGLALTEIAPGIDLEKDILSKMDFVPIISNELKMMDASIYSRGRMQLSNFAKQKLES</sequence>
<keyword evidence="6" id="KW-1185">Reference proteome</keyword>
<dbReference type="InterPro" id="IPR037171">
    <property type="entry name" value="NagB/RpiA_transferase-like"/>
</dbReference>
<dbReference type="KEGG" id="nmk:CHR53_26320"/>
<accession>A0A3Q9QYB6</accession>
<dbReference type="EMBL" id="CP022572">
    <property type="protein sequence ID" value="AZU64461.1"/>
    <property type="molecule type" value="Genomic_DNA"/>
</dbReference>
<dbReference type="PANTHER" id="PTHR43293">
    <property type="entry name" value="ACETATE COA-TRANSFERASE YDIF"/>
    <property type="match status" value="1"/>
</dbReference>
<dbReference type="Proteomes" id="UP000282892">
    <property type="component" value="Chromosome"/>
</dbReference>
<reference evidence="5 6" key="1">
    <citation type="submission" date="2017-07" db="EMBL/GenBank/DDBJ databases">
        <title>The complete genome sequence of Bacillus mesonae strain H20-5, an efficient strain improving plant abiotic stress resistance.</title>
        <authorList>
            <person name="Kim S.Y."/>
            <person name="Song H."/>
            <person name="Sang M.K."/>
            <person name="Weon H.-Y."/>
            <person name="Song J."/>
        </authorList>
    </citation>
    <scope>NUCLEOTIDE SEQUENCE [LARGE SCALE GENOMIC DNA]</scope>
    <source>
        <strain evidence="5 6">H20-5</strain>
    </source>
</reference>
<dbReference type="Pfam" id="PF01144">
    <property type="entry name" value="CoA_trans"/>
    <property type="match status" value="1"/>
</dbReference>
<dbReference type="SUPFAM" id="SSF100950">
    <property type="entry name" value="NagB/RpiA/CoA transferase-like"/>
    <property type="match status" value="2"/>
</dbReference>
<organism evidence="5 6">
    <name type="scientific">Neobacillus mesonae</name>
    <dbReference type="NCBI Taxonomy" id="1193713"/>
    <lineage>
        <taxon>Bacteria</taxon>
        <taxon>Bacillati</taxon>
        <taxon>Bacillota</taxon>
        <taxon>Bacilli</taxon>
        <taxon>Bacillales</taxon>
        <taxon>Bacillaceae</taxon>
        <taxon>Neobacillus</taxon>
    </lineage>
</organism>
<dbReference type="InterPro" id="IPR014388">
    <property type="entry name" value="3-oxoacid_CoA-transferase"/>
</dbReference>
<dbReference type="Gene3D" id="3.40.1080.10">
    <property type="entry name" value="Glutaconate Coenzyme A-transferase"/>
    <property type="match status" value="2"/>
</dbReference>
<evidence type="ECO:0000256" key="4">
    <source>
        <dbReference type="PIRSR" id="PIRSR000858-1"/>
    </source>
</evidence>
<protein>
    <submittedName>
        <fullName evidence="5">Acyl CoA:acetate/3-ketoacid CoA transferase</fullName>
    </submittedName>
</protein>